<dbReference type="Pfam" id="PF01189">
    <property type="entry name" value="Methyltr_RsmB-F"/>
    <property type="match status" value="1"/>
</dbReference>
<dbReference type="GO" id="GO:0001510">
    <property type="term" value="P:RNA methylation"/>
    <property type="evidence" value="ECO:0007669"/>
    <property type="project" value="InterPro"/>
</dbReference>
<dbReference type="InterPro" id="IPR001678">
    <property type="entry name" value="MeTrfase_RsmB-F_NOP2_dom"/>
</dbReference>
<evidence type="ECO:0000256" key="4">
    <source>
        <dbReference type="ARBA" id="ARBA00022884"/>
    </source>
</evidence>
<proteinExistence type="inferred from homology"/>
<keyword evidence="3 5" id="KW-0949">S-adenosyl-L-methionine</keyword>
<feature type="active site" description="Nucleophile" evidence="5">
    <location>
        <position position="379"/>
    </location>
</feature>
<keyword evidence="2 5" id="KW-0808">Transferase</keyword>
<feature type="binding site" evidence="5">
    <location>
        <begin position="255"/>
        <end position="261"/>
    </location>
    <ligand>
        <name>S-adenosyl-L-methionine</name>
        <dbReference type="ChEBI" id="CHEBI:59789"/>
    </ligand>
</feature>
<comment type="similarity">
    <text evidence="5">Belongs to the class I-like SAM-binding methyltransferase superfamily. RsmB/NOP family.</text>
</comment>
<feature type="transmembrane region" description="Helical" evidence="6">
    <location>
        <begin position="68"/>
        <end position="85"/>
    </location>
</feature>
<keyword evidence="6" id="KW-0472">Membrane</keyword>
<feature type="binding site" evidence="5">
    <location>
        <position position="327"/>
    </location>
    <ligand>
        <name>S-adenosyl-L-methionine</name>
        <dbReference type="ChEBI" id="CHEBI:59789"/>
    </ligand>
</feature>
<comment type="caution">
    <text evidence="5">Lacks conserved residue(s) required for the propagation of feature annotation.</text>
</comment>
<dbReference type="KEGG" id="eor:NARRFE1_01820"/>
<name>A0A2Z5T400_9GAMM</name>
<reference evidence="8 9" key="1">
    <citation type="journal article" date="2017" name="Proc. Natl. Acad. Sci. U.S.A.">
        <title>Small genome symbiont underlies cuticle hardness in beetles.</title>
        <authorList>
            <person name="Anbutsu H."/>
            <person name="Moriyama M."/>
            <person name="Nikoh N."/>
            <person name="Hosokawa T."/>
            <person name="Futahashi R."/>
            <person name="Tanahashi M."/>
            <person name="Meng X.Y."/>
            <person name="Kuriwada T."/>
            <person name="Mori N."/>
            <person name="Oshima K."/>
            <person name="Hattori M."/>
            <person name="Fujie M."/>
            <person name="Satoh N."/>
            <person name="Maeda T."/>
            <person name="Shigenobu S."/>
            <person name="Koga R."/>
            <person name="Fukatsu T."/>
        </authorList>
    </citation>
    <scope>NUCLEOTIDE SEQUENCE [LARGE SCALE GENOMIC DNA]</scope>
    <source>
        <strain evidence="8">NARRFE1</strain>
    </source>
</reference>
<dbReference type="PANTHER" id="PTHR22807:SF53">
    <property type="entry name" value="RIBOSOMAL RNA SMALL SUBUNIT METHYLTRANSFERASE B-RELATED"/>
    <property type="match status" value="1"/>
</dbReference>
<evidence type="ECO:0000256" key="3">
    <source>
        <dbReference type="ARBA" id="ARBA00022691"/>
    </source>
</evidence>
<evidence type="ECO:0000256" key="6">
    <source>
        <dbReference type="SAM" id="Phobius"/>
    </source>
</evidence>
<dbReference type="OrthoDB" id="9810297at2"/>
<dbReference type="EMBL" id="AP018161">
    <property type="protein sequence ID" value="BBA85117.1"/>
    <property type="molecule type" value="Genomic_DNA"/>
</dbReference>
<sequence length="435" mass="52382">MKNNNRLKCIFIIKKIINNKFTLTNIYKIKNKENFIFIKNRCFNIIRNFVFIKYIIEFIKNNIKKNNILYYLICIIVYDMYYKNLKKYILYSEIKKILKIIKINNVYKYIIKYLNILFKYKDKMLMINNNILYYIKKNNFYKNNFIINKIIKNIKNNNKIKNILLPKKNKYLWIRINKGIIKNINKFYIFLEKKNIKFIKYKKFPYSIGISNFYFNKKILSYLYKNGIISIQNISSQKCICIIDPKINDTILDMCSAPGNKSLHILETCPNIKKIVLVEKNKKKINLIKKNIKRLKIKKNNNIFFINKNSKNLDKKYYNTFDKILIDAPCTSTGNMYKKPDSIFKNKKTFDFLINEQYELLKNSIKYLKKGGYIIYLTCSILNEENKNQIKKIIKNNKNIISILNEDKNTFGIKITQDNNLNIEGFFYSKIIKLY</sequence>
<dbReference type="SUPFAM" id="SSF53335">
    <property type="entry name" value="S-adenosyl-L-methionine-dependent methyltransferases"/>
    <property type="match status" value="1"/>
</dbReference>
<dbReference type="GO" id="GO:0003723">
    <property type="term" value="F:RNA binding"/>
    <property type="evidence" value="ECO:0007669"/>
    <property type="project" value="UniProtKB-UniRule"/>
</dbReference>
<dbReference type="InterPro" id="IPR049560">
    <property type="entry name" value="MeTrfase_RsmB-F_NOP2_cat"/>
</dbReference>
<dbReference type="PANTHER" id="PTHR22807">
    <property type="entry name" value="NOP2 YEAST -RELATED NOL1/NOP2/FMU SUN DOMAIN-CONTAINING"/>
    <property type="match status" value="1"/>
</dbReference>
<dbReference type="InterPro" id="IPR023267">
    <property type="entry name" value="RCMT"/>
</dbReference>
<dbReference type="PROSITE" id="PS51686">
    <property type="entry name" value="SAM_MT_RSMB_NOP"/>
    <property type="match status" value="1"/>
</dbReference>
<dbReference type="Proteomes" id="UP000289537">
    <property type="component" value="Chromosome"/>
</dbReference>
<evidence type="ECO:0000259" key="7">
    <source>
        <dbReference type="PROSITE" id="PS51686"/>
    </source>
</evidence>
<keyword evidence="6" id="KW-1133">Transmembrane helix</keyword>
<dbReference type="GO" id="GO:0008173">
    <property type="term" value="F:RNA methyltransferase activity"/>
    <property type="evidence" value="ECO:0007669"/>
    <property type="project" value="InterPro"/>
</dbReference>
<gene>
    <name evidence="8" type="primary">rsmB</name>
    <name evidence="8" type="ORF">NARRFE1_01820</name>
</gene>
<dbReference type="AlphaFoldDB" id="A0A2Z5T400"/>
<accession>A0A2Z5T400</accession>
<evidence type="ECO:0000256" key="2">
    <source>
        <dbReference type="ARBA" id="ARBA00022679"/>
    </source>
</evidence>
<dbReference type="Gene3D" id="3.40.50.150">
    <property type="entry name" value="Vaccinia Virus protein VP39"/>
    <property type="match status" value="1"/>
</dbReference>
<organism evidence="8 9">
    <name type="scientific">endosymbiont of Rhynchophorus ferrugineus</name>
    <dbReference type="NCBI Taxonomy" id="1972133"/>
    <lineage>
        <taxon>Bacteria</taxon>
        <taxon>Pseudomonadati</taxon>
        <taxon>Pseudomonadota</taxon>
        <taxon>Gammaproteobacteria</taxon>
        <taxon>Candidatus Nardonella</taxon>
    </lineage>
</organism>
<protein>
    <submittedName>
        <fullName evidence="8">Ribosomal RNA small subunit methyltransferase B</fullName>
    </submittedName>
</protein>
<dbReference type="InterPro" id="IPR029063">
    <property type="entry name" value="SAM-dependent_MTases_sf"/>
</dbReference>
<dbReference type="PRINTS" id="PR02008">
    <property type="entry name" value="RCMTFAMILY"/>
</dbReference>
<keyword evidence="6" id="KW-0812">Transmembrane</keyword>
<keyword evidence="4 5" id="KW-0694">RNA-binding</keyword>
<evidence type="ECO:0000256" key="1">
    <source>
        <dbReference type="ARBA" id="ARBA00022603"/>
    </source>
</evidence>
<feature type="binding site" evidence="5">
    <location>
        <position position="279"/>
    </location>
    <ligand>
        <name>S-adenosyl-L-methionine</name>
        <dbReference type="ChEBI" id="CHEBI:59789"/>
    </ligand>
</feature>
<evidence type="ECO:0000313" key="8">
    <source>
        <dbReference type="EMBL" id="BBA85117.1"/>
    </source>
</evidence>
<dbReference type="RefSeq" id="WP_148708464.1">
    <property type="nucleotide sequence ID" value="NZ_AP018161.1"/>
</dbReference>
<evidence type="ECO:0000256" key="5">
    <source>
        <dbReference type="PROSITE-ProRule" id="PRU01023"/>
    </source>
</evidence>
<keyword evidence="1 5" id="KW-0489">Methyltransferase</keyword>
<keyword evidence="9" id="KW-1185">Reference proteome</keyword>
<feature type="domain" description="SAM-dependent MTase RsmB/NOP-type" evidence="7">
    <location>
        <begin position="162"/>
        <end position="434"/>
    </location>
</feature>
<evidence type="ECO:0000313" key="9">
    <source>
        <dbReference type="Proteomes" id="UP000289537"/>
    </source>
</evidence>